<dbReference type="RefSeq" id="WP_065894416.1">
    <property type="nucleotide sequence ID" value="NZ_CP035232.1"/>
</dbReference>
<feature type="repeat" description="TPR" evidence="1">
    <location>
        <begin position="210"/>
        <end position="243"/>
    </location>
</feature>
<dbReference type="Pfam" id="PF13181">
    <property type="entry name" value="TPR_8"/>
    <property type="match status" value="1"/>
</dbReference>
<dbReference type="InterPro" id="IPR011990">
    <property type="entry name" value="TPR-like_helical_dom_sf"/>
</dbReference>
<protein>
    <submittedName>
        <fullName evidence="2">Tetratricopeptide repeat protein</fullName>
    </submittedName>
</protein>
<keyword evidence="1" id="KW-0802">TPR repeat</keyword>
<organism evidence="2 3">
    <name type="scientific">Bacillus glycinifermentans</name>
    <dbReference type="NCBI Taxonomy" id="1664069"/>
    <lineage>
        <taxon>Bacteria</taxon>
        <taxon>Bacillati</taxon>
        <taxon>Bacillota</taxon>
        <taxon>Bacilli</taxon>
        <taxon>Bacillales</taxon>
        <taxon>Bacillaceae</taxon>
        <taxon>Bacillus</taxon>
    </lineage>
</organism>
<sequence length="365" mass="42829">MKVVASVDVANLINTWYVHIKKREVSQAIELRDRIVKLFDEMEEDQDVLLYFNLLDYRFRVLMEDIAGKEPSLPPSAEDKAKTDGMLRYYYFLFKGMYESAKNNYSQALMCFRVAERMLDKVEDEIEKAEFHYKLGNLYYFTKTTLLSFHHLSIAKSIYQAYEEYKIQSINCTVLLALNYIDDGRLMRAERMLKACADRLIKMNEYHLLSAVYYDLGFLKIQEDKHTEAIQYFNKSFETNDLKKNAPIMYLQCIYESARSNYKLGNVDKALEWVQKGFEFSQETNNINFSLKFSVLNICYTAPLEGVDQVKEFINRLEAREAYVDIEALAEDVAYVYIALKNYKDSTYFLEKAIKSSKLTGKEVL</sequence>
<dbReference type="EMBL" id="CP035232">
    <property type="protein sequence ID" value="QAT65179.1"/>
    <property type="molecule type" value="Genomic_DNA"/>
</dbReference>
<dbReference type="Gene3D" id="1.25.40.10">
    <property type="entry name" value="Tetratricopeptide repeat domain"/>
    <property type="match status" value="1"/>
</dbReference>
<dbReference type="Proteomes" id="UP000288675">
    <property type="component" value="Chromosome"/>
</dbReference>
<dbReference type="GeneID" id="82852974"/>
<reference evidence="2 3" key="1">
    <citation type="submission" date="2019-01" db="EMBL/GenBank/DDBJ databases">
        <title>Genome sequence of Bacillus glycinifermentans SRCM103574.</title>
        <authorList>
            <person name="Kong H.-J."/>
            <person name="Jeong S.-Y."/>
            <person name="Jeong D.-Y."/>
        </authorList>
    </citation>
    <scope>NUCLEOTIDE SEQUENCE [LARGE SCALE GENOMIC DNA]</scope>
    <source>
        <strain evidence="2 3">SRCM103574</strain>
    </source>
</reference>
<dbReference type="Pfam" id="PF18801">
    <property type="entry name" value="RapH_N"/>
    <property type="match status" value="1"/>
</dbReference>
<gene>
    <name evidence="2" type="ORF">EQZ20_09775</name>
</gene>
<dbReference type="PROSITE" id="PS50005">
    <property type="entry name" value="TPR"/>
    <property type="match status" value="1"/>
</dbReference>
<dbReference type="SUPFAM" id="SSF48452">
    <property type="entry name" value="TPR-like"/>
    <property type="match status" value="1"/>
</dbReference>
<accession>A0AAJ3YXP5</accession>
<evidence type="ECO:0000313" key="3">
    <source>
        <dbReference type="Proteomes" id="UP000288675"/>
    </source>
</evidence>
<name>A0AAJ3YXP5_9BACI</name>
<evidence type="ECO:0000313" key="2">
    <source>
        <dbReference type="EMBL" id="QAT65179.1"/>
    </source>
</evidence>
<dbReference type="KEGG" id="bgy:BGLY_1902"/>
<dbReference type="AlphaFoldDB" id="A0AAJ3YXP5"/>
<proteinExistence type="predicted"/>
<dbReference type="InterPro" id="IPR019734">
    <property type="entry name" value="TPR_rpt"/>
</dbReference>
<evidence type="ECO:0000256" key="1">
    <source>
        <dbReference type="PROSITE-ProRule" id="PRU00339"/>
    </source>
</evidence>